<accession>A0A1J4JWN7</accession>
<gene>
    <name evidence="1" type="ORF">TRFO_31143</name>
</gene>
<evidence type="ECO:0000313" key="2">
    <source>
        <dbReference type="Proteomes" id="UP000179807"/>
    </source>
</evidence>
<dbReference type="AlphaFoldDB" id="A0A1J4JWN7"/>
<dbReference type="Proteomes" id="UP000179807">
    <property type="component" value="Unassembled WGS sequence"/>
</dbReference>
<dbReference type="VEuPathDB" id="TrichDB:TRFO_31143"/>
<proteinExistence type="predicted"/>
<dbReference type="EMBL" id="MLAK01000889">
    <property type="protein sequence ID" value="OHT01948.1"/>
    <property type="molecule type" value="Genomic_DNA"/>
</dbReference>
<comment type="caution">
    <text evidence="1">The sequence shown here is derived from an EMBL/GenBank/DDBJ whole genome shotgun (WGS) entry which is preliminary data.</text>
</comment>
<name>A0A1J4JWN7_9EUKA</name>
<evidence type="ECO:0000313" key="1">
    <source>
        <dbReference type="EMBL" id="OHT01948.1"/>
    </source>
</evidence>
<keyword evidence="2" id="KW-1185">Reference proteome</keyword>
<dbReference type="RefSeq" id="XP_068355084.1">
    <property type="nucleotide sequence ID" value="XM_068507761.1"/>
</dbReference>
<dbReference type="GeneID" id="94842465"/>
<protein>
    <submittedName>
        <fullName evidence="1">Uncharacterized protein</fullName>
    </submittedName>
</protein>
<reference evidence="1" key="1">
    <citation type="submission" date="2016-10" db="EMBL/GenBank/DDBJ databases">
        <authorList>
            <person name="Benchimol M."/>
            <person name="Almeida L.G."/>
            <person name="Vasconcelos A.T."/>
            <person name="Perreira-Neves A."/>
            <person name="Rosa I.A."/>
            <person name="Tasca T."/>
            <person name="Bogo M.R."/>
            <person name="de Souza W."/>
        </authorList>
    </citation>
    <scope>NUCLEOTIDE SEQUENCE [LARGE SCALE GENOMIC DNA]</scope>
    <source>
        <strain evidence="1">K</strain>
    </source>
</reference>
<sequence>MIPGFDIFMHQLEILKNLQILTISLFDCDASEIEEKSSELFIYFHEIELGNKEQFPIYEAYLHFLKHISLIKKISLKNLNIPYLILKELITNHSLKDNFHQSTIVNLFESNKLLSLFLYDQKVIDQTAWELLIMRCQKTDFTPNHIFLAYCWPEIVENPEIYNEVTALKPTVSNIIIYKKIYRLVPRSQPIDLSKFTNPS</sequence>
<organism evidence="1 2">
    <name type="scientific">Tritrichomonas foetus</name>
    <dbReference type="NCBI Taxonomy" id="1144522"/>
    <lineage>
        <taxon>Eukaryota</taxon>
        <taxon>Metamonada</taxon>
        <taxon>Parabasalia</taxon>
        <taxon>Tritrichomonadida</taxon>
        <taxon>Tritrichomonadidae</taxon>
        <taxon>Tritrichomonas</taxon>
    </lineage>
</organism>